<reference evidence="2" key="1">
    <citation type="journal article" date="2021" name="Curr. Microbiol.">
        <title>Complete genome of nocamycin-producing strain Saccharothrix syringae NRRL B-16468 reveals the biosynthetic potential for secondary metabolites.</title>
        <authorList>
            <person name="Mo X."/>
            <person name="Yang S."/>
        </authorList>
    </citation>
    <scope>NUCLEOTIDE SEQUENCE [LARGE SCALE GENOMIC DNA]</scope>
    <source>
        <strain evidence="2">ATCC 51364 / DSM 43886 / JCM 6844 / KCTC 9398 / NBRC 14523 / NRRL B-16468 / INA 2240</strain>
    </source>
</reference>
<dbReference type="RefSeq" id="WP_051765944.1">
    <property type="nucleotide sequence ID" value="NZ_CP034550.1"/>
</dbReference>
<gene>
    <name evidence="1" type="ORF">EKG83_39895</name>
</gene>
<accession>A0A5Q0HA16</accession>
<proteinExistence type="predicted"/>
<dbReference type="EMBL" id="CP034550">
    <property type="protein sequence ID" value="QFZ22775.1"/>
    <property type="molecule type" value="Genomic_DNA"/>
</dbReference>
<evidence type="ECO:0000313" key="1">
    <source>
        <dbReference type="EMBL" id="QFZ22775.1"/>
    </source>
</evidence>
<dbReference type="KEGG" id="ssyi:EKG83_39895"/>
<organism evidence="1 2">
    <name type="scientific">Saccharothrix syringae</name>
    <name type="common">Nocardiopsis syringae</name>
    <dbReference type="NCBI Taxonomy" id="103733"/>
    <lineage>
        <taxon>Bacteria</taxon>
        <taxon>Bacillati</taxon>
        <taxon>Actinomycetota</taxon>
        <taxon>Actinomycetes</taxon>
        <taxon>Pseudonocardiales</taxon>
        <taxon>Pseudonocardiaceae</taxon>
        <taxon>Saccharothrix</taxon>
    </lineage>
</organism>
<dbReference type="Proteomes" id="UP000325787">
    <property type="component" value="Chromosome"/>
</dbReference>
<name>A0A5Q0HA16_SACSY</name>
<protein>
    <recommendedName>
        <fullName evidence="3">Immunity protein Imm1</fullName>
    </recommendedName>
</protein>
<evidence type="ECO:0008006" key="3">
    <source>
        <dbReference type="Google" id="ProtNLM"/>
    </source>
</evidence>
<dbReference type="AlphaFoldDB" id="A0A5Q0HA16"/>
<dbReference type="InterPro" id="IPR025680">
    <property type="entry name" value="DddI"/>
</dbReference>
<keyword evidence="2" id="KW-1185">Reference proteome</keyword>
<sequence>MTMRAGLWTGLPDLERAEFRYQVVACAADVDLLIGALARPECNDGMLEHFGREVDDEGESDHNLVLAVRGPWGYLNYVDDEFSGWPKGDPDAPFVDEPYTDFPPGVGVPLPTFRAMLLEFLATARRPTTVEWYEESDLFHSWRLQRMARYER</sequence>
<dbReference type="Pfam" id="PF14430">
    <property type="entry name" value="Imm1"/>
    <property type="match status" value="1"/>
</dbReference>
<evidence type="ECO:0000313" key="2">
    <source>
        <dbReference type="Proteomes" id="UP000325787"/>
    </source>
</evidence>
<dbReference type="OrthoDB" id="3696522at2"/>